<keyword evidence="6" id="KW-0732">Signal</keyword>
<feature type="disulfide bond" evidence="16">
    <location>
        <begin position="73"/>
        <end position="81"/>
    </location>
</feature>
<dbReference type="CDD" id="cd11319">
    <property type="entry name" value="AmyAc_euk_AmyA"/>
    <property type="match status" value="1"/>
</dbReference>
<dbReference type="Pfam" id="PF00128">
    <property type="entry name" value="Alpha-amylase"/>
    <property type="match status" value="1"/>
</dbReference>
<feature type="active site" description="Proton donor" evidence="13">
    <location>
        <position position="273"/>
    </location>
</feature>
<feature type="binding site" evidence="15">
    <location>
        <position position="164"/>
    </location>
    <ligand>
        <name>Ca(2+)</name>
        <dbReference type="ChEBI" id="CHEBI:29108"/>
        <label>1</label>
    </ligand>
</feature>
<evidence type="ECO:0000256" key="7">
    <source>
        <dbReference type="ARBA" id="ARBA00022801"/>
    </source>
</evidence>
<keyword evidence="10" id="KW-0325">Glycoprotein</keyword>
<feature type="site" description="Transition state stabilizer" evidence="14">
    <location>
        <position position="349"/>
    </location>
</feature>
<dbReference type="HOGENOM" id="CLU_006462_7_2_1"/>
<dbReference type="InterPro" id="IPR013777">
    <property type="entry name" value="A-amylase-like"/>
</dbReference>
<evidence type="ECO:0000256" key="8">
    <source>
        <dbReference type="ARBA" id="ARBA00022837"/>
    </source>
</evidence>
<feature type="active site" description="Nucleophile" evidence="13">
    <location>
        <position position="249"/>
    </location>
</feature>
<evidence type="ECO:0000259" key="18">
    <source>
        <dbReference type="SMART" id="SM00642"/>
    </source>
</evidence>
<keyword evidence="5 15" id="KW-0479">Metal-binding</keyword>
<dbReference type="SMART" id="SM00642">
    <property type="entry name" value="Aamy"/>
    <property type="match status" value="1"/>
</dbReference>
<feature type="binding site" evidence="17">
    <location>
        <position position="247"/>
    </location>
    <ligand>
        <name>substrate</name>
    </ligand>
</feature>
<protein>
    <recommendedName>
        <fullName evidence="4">alpha-amylase</fullName>
        <ecNumber evidence="4">3.2.1.1</ecNumber>
    </recommendedName>
</protein>
<keyword evidence="7" id="KW-0378">Hydrolase</keyword>
<evidence type="ECO:0000256" key="9">
    <source>
        <dbReference type="ARBA" id="ARBA00023157"/>
    </source>
</evidence>
<dbReference type="Gene3D" id="3.20.20.80">
    <property type="entry name" value="Glycosidases"/>
    <property type="match status" value="1"/>
</dbReference>
<dbReference type="EC" id="3.2.1.1" evidence="4"/>
<evidence type="ECO:0000256" key="3">
    <source>
        <dbReference type="ARBA" id="ARBA00008061"/>
    </source>
</evidence>
<feature type="disulfide bond" evidence="16">
    <location>
        <begin position="193"/>
        <end position="207"/>
    </location>
</feature>
<dbReference type="PANTHER" id="PTHR10357">
    <property type="entry name" value="ALPHA-AMYLASE FAMILY MEMBER"/>
    <property type="match status" value="1"/>
</dbReference>
<keyword evidence="9 16" id="KW-1015">Disulfide bond</keyword>
<gene>
    <name evidence="19" type="ORF">HCDG_05999</name>
</gene>
<feature type="binding site" evidence="15">
    <location>
        <position position="249"/>
    </location>
    <ligand>
        <name>Ca(2+)</name>
        <dbReference type="ChEBI" id="CHEBI:29108"/>
        <label>2</label>
    </ligand>
</feature>
<feature type="binding site" evidence="17">
    <location>
        <position position="165"/>
    </location>
    <ligand>
        <name>substrate</name>
    </ligand>
</feature>
<evidence type="ECO:0000256" key="5">
    <source>
        <dbReference type="ARBA" id="ARBA00022723"/>
    </source>
</evidence>
<evidence type="ECO:0000256" key="16">
    <source>
        <dbReference type="PIRSR" id="PIRSR001024-4"/>
    </source>
</evidence>
<evidence type="ECO:0000256" key="17">
    <source>
        <dbReference type="PIRSR" id="PIRSR001024-5"/>
    </source>
</evidence>
<name>C6HIW5_AJECH</name>
<evidence type="ECO:0000256" key="11">
    <source>
        <dbReference type="ARBA" id="ARBA00023277"/>
    </source>
</evidence>
<keyword evidence="8 15" id="KW-0106">Calcium</keyword>
<dbReference type="GO" id="GO:0004556">
    <property type="term" value="F:alpha-amylase activity"/>
    <property type="evidence" value="ECO:0007669"/>
    <property type="project" value="UniProtKB-EC"/>
</dbReference>
<feature type="disulfide bond" evidence="16">
    <location>
        <begin position="492"/>
        <end position="527"/>
    </location>
</feature>
<dbReference type="FunFam" id="3.20.20.80:FF:000120">
    <property type="entry name" value="Alpha-amylase A"/>
    <property type="match status" value="1"/>
</dbReference>
<dbReference type="STRING" id="544712.C6HIW5"/>
<reference evidence="20" key="1">
    <citation type="submission" date="2009-05" db="EMBL/GenBank/DDBJ databases">
        <title>The genome sequence of Ajellomyces capsulatus strain H143.</title>
        <authorList>
            <person name="Champion M."/>
            <person name="Cuomo C.A."/>
            <person name="Ma L.-J."/>
            <person name="Henn M.R."/>
            <person name="Sil A."/>
            <person name="Goldman B."/>
            <person name="Young S.K."/>
            <person name="Kodira C.D."/>
            <person name="Zeng Q."/>
            <person name="Koehrsen M."/>
            <person name="Alvarado L."/>
            <person name="Berlin A.M."/>
            <person name="Borenstein D."/>
            <person name="Chen Z."/>
            <person name="Engels R."/>
            <person name="Freedman E."/>
            <person name="Gellesch M."/>
            <person name="Goldberg J."/>
            <person name="Griggs A."/>
            <person name="Gujja S."/>
            <person name="Heiman D.I."/>
            <person name="Hepburn T.A."/>
            <person name="Howarth C."/>
            <person name="Jen D."/>
            <person name="Larson L."/>
            <person name="Lewis B."/>
            <person name="Mehta T."/>
            <person name="Park D."/>
            <person name="Pearson M."/>
            <person name="Roberts A."/>
            <person name="Saif S."/>
            <person name="Shea T.D."/>
            <person name="Shenoy N."/>
            <person name="Sisk P."/>
            <person name="Stolte C."/>
            <person name="Sykes S."/>
            <person name="Walk T."/>
            <person name="White J."/>
            <person name="Yandava C."/>
            <person name="Klein B."/>
            <person name="McEwen J.G."/>
            <person name="Puccia R."/>
            <person name="Goldman G.H."/>
            <person name="Felipe M.S."/>
            <person name="Nino-Vega G."/>
            <person name="San-Blas G."/>
            <person name="Taylor J.W."/>
            <person name="Mendoza L."/>
            <person name="Galagan J.E."/>
            <person name="Nusbaum C."/>
            <person name="Birren B.W."/>
        </authorList>
    </citation>
    <scope>NUCLEOTIDE SEQUENCE [LARGE SCALE GENOMIC DNA]</scope>
    <source>
        <strain evidence="20">H143</strain>
    </source>
</reference>
<feature type="binding site" evidence="17">
    <location>
        <position position="126"/>
    </location>
    <ligand>
        <name>substrate</name>
    </ligand>
</feature>
<feature type="binding site" evidence="15">
    <location>
        <position position="273"/>
    </location>
    <ligand>
        <name>Ca(2+)</name>
        <dbReference type="ChEBI" id="CHEBI:29108"/>
        <label>2</label>
    </ligand>
</feature>
<dbReference type="GO" id="GO:0005509">
    <property type="term" value="F:calcium ion binding"/>
    <property type="evidence" value="ECO:0007669"/>
    <property type="project" value="InterPro"/>
</dbReference>
<comment type="similarity">
    <text evidence="3">Belongs to the glycosyl hydrolase 13 family.</text>
</comment>
<dbReference type="AlphaFoldDB" id="C6HIW5"/>
<keyword evidence="12" id="KW-0326">Glycosidase</keyword>
<comment type="cofactor">
    <cofactor evidence="2">
        <name>Ca(2+)</name>
        <dbReference type="ChEBI" id="CHEBI:29108"/>
    </cofactor>
</comment>
<feature type="binding site" evidence="17">
    <location>
        <position position="349"/>
    </location>
    <ligand>
        <name>substrate</name>
    </ligand>
</feature>
<feature type="binding site" evidence="15">
    <location>
        <position position="218"/>
    </location>
    <ligand>
        <name>Ca(2+)</name>
        <dbReference type="ChEBI" id="CHEBI:29108"/>
        <label>1</label>
    </ligand>
</feature>
<dbReference type="EMBL" id="GG692428">
    <property type="protein sequence ID" value="EER39777.1"/>
    <property type="molecule type" value="Genomic_DNA"/>
</dbReference>
<feature type="domain" description="Glycosyl hydrolase family 13 catalytic" evidence="18">
    <location>
        <begin position="56"/>
        <end position="421"/>
    </location>
</feature>
<evidence type="ECO:0000256" key="10">
    <source>
        <dbReference type="ARBA" id="ARBA00023180"/>
    </source>
</evidence>
<proteinExistence type="inferred from homology"/>
<feature type="binding site" evidence="17">
    <location>
        <position position="277"/>
    </location>
    <ligand>
        <name>substrate</name>
    </ligand>
</feature>
<dbReference type="PANTHER" id="PTHR10357:SF215">
    <property type="entry name" value="ALPHA-AMYLASE 1"/>
    <property type="match status" value="1"/>
</dbReference>
<comment type="catalytic activity">
    <reaction evidence="1">
        <text>Endohydrolysis of (1-&gt;4)-alpha-D-glucosidic linkages in polysaccharides containing three or more (1-&gt;4)-alpha-linked D-glucose units.</text>
        <dbReference type="EC" id="3.2.1.1"/>
    </reaction>
</comment>
<feature type="binding site" evidence="17">
    <location>
        <position position="396"/>
    </location>
    <ligand>
        <name>substrate</name>
    </ligand>
</feature>
<sequence>MAEVVEMRWEESSYSRYKCVQVLRCDPSNMNMSILAVAKAVIAATPAEWRSQSIYFLLTDRFARTDGSTTAPCNPEDRRFCGGTWQGIIKKLDYIQKMGFTAIWITPVTKQFPERSGYGEAFHGYWQQDLYVVEPHLGSAADLRALSAALHERGMYLMVDVVANHMGYPGSSSSVDYSRYVPFNNYIYFHPYCPITDYNNQPMVEHCWLGDDTVSLPDLNSERTDVQNIFNTWISALVSNYSIDGLRIDTAKHVRKPFWKEFNLAAGVYSMGEVYHGDPGYTCDYQKYIDGLVNYPMYDHGYIANGYYPLIEAFKSPSGNMANLYNMINTVKDNCPDSTLIGTFSENHDTPRFANYTNDMSLAKSVLVFTILADGIPIVYAGQEQHYAGGNDPYNREATWLSGYNTESPLFKLTAKANRLRQKAIADDVNYLTYKNYPIYQDQNTIAMRKGFDGKQIITVLSNLGSSGASYTLQLGGTGYPAGMRVTDVYTCTSSAVGSNGQLPVPMGAGEPRILYPSERLVGSGICG</sequence>
<evidence type="ECO:0000256" key="6">
    <source>
        <dbReference type="ARBA" id="ARBA00022729"/>
    </source>
</evidence>
<evidence type="ECO:0000313" key="19">
    <source>
        <dbReference type="EMBL" id="EER39777.1"/>
    </source>
</evidence>
<evidence type="ECO:0000256" key="1">
    <source>
        <dbReference type="ARBA" id="ARBA00000548"/>
    </source>
</evidence>
<dbReference type="Pfam" id="PF09260">
    <property type="entry name" value="A_amylase_dom_C"/>
    <property type="match status" value="1"/>
</dbReference>
<evidence type="ECO:0000256" key="2">
    <source>
        <dbReference type="ARBA" id="ARBA00001913"/>
    </source>
</evidence>
<feature type="binding site" evidence="15">
    <location>
        <position position="205"/>
    </location>
    <ligand>
        <name>Ca(2+)</name>
        <dbReference type="ChEBI" id="CHEBI:29108"/>
        <label>1</label>
    </ligand>
</feature>
<feature type="binding site" evidence="15">
    <location>
        <position position="253"/>
    </location>
    <ligand>
        <name>Ca(2+)</name>
        <dbReference type="ChEBI" id="CHEBI:29108"/>
        <label>1</label>
    </ligand>
</feature>
<organism evidence="19 20">
    <name type="scientific">Ajellomyces capsulatus (strain H143)</name>
    <name type="common">Darling's disease fungus</name>
    <name type="synonym">Histoplasma capsulatum</name>
    <dbReference type="NCBI Taxonomy" id="544712"/>
    <lineage>
        <taxon>Eukaryota</taxon>
        <taxon>Fungi</taxon>
        <taxon>Dikarya</taxon>
        <taxon>Ascomycota</taxon>
        <taxon>Pezizomycotina</taxon>
        <taxon>Eurotiomycetes</taxon>
        <taxon>Eurotiomycetidae</taxon>
        <taxon>Onygenales</taxon>
        <taxon>Ajellomycetaceae</taxon>
        <taxon>Histoplasma</taxon>
    </lineage>
</organism>
<dbReference type="Proteomes" id="UP000002624">
    <property type="component" value="Unassembled WGS sequence"/>
</dbReference>
<evidence type="ECO:0000256" key="4">
    <source>
        <dbReference type="ARBA" id="ARBA00012595"/>
    </source>
</evidence>
<dbReference type="SUPFAM" id="SSF51445">
    <property type="entry name" value="(Trans)glycosidases"/>
    <property type="match status" value="1"/>
</dbReference>
<dbReference type="GO" id="GO:0016052">
    <property type="term" value="P:carbohydrate catabolic process"/>
    <property type="evidence" value="ECO:0007669"/>
    <property type="project" value="InterPro"/>
</dbReference>
<accession>C6HIW5</accession>
<evidence type="ECO:0000256" key="15">
    <source>
        <dbReference type="PIRSR" id="PIRSR001024-3"/>
    </source>
</evidence>
<dbReference type="InterPro" id="IPR006047">
    <property type="entry name" value="GH13_cat_dom"/>
</dbReference>
<dbReference type="InterPro" id="IPR013780">
    <property type="entry name" value="Glyco_hydro_b"/>
</dbReference>
<feature type="disulfide bond" evidence="16">
    <location>
        <begin position="283"/>
        <end position="335"/>
    </location>
</feature>
<dbReference type="PIRSF" id="PIRSF001024">
    <property type="entry name" value="Alph-amyl_fung"/>
    <property type="match status" value="1"/>
</dbReference>
<keyword evidence="11" id="KW-0119">Carbohydrate metabolism</keyword>
<dbReference type="FunFam" id="2.60.40.1180:FF:000037">
    <property type="entry name" value="Alpha-amylase A"/>
    <property type="match status" value="1"/>
</dbReference>
<dbReference type="Gene3D" id="2.60.40.1180">
    <property type="entry name" value="Golgi alpha-mannosidase II"/>
    <property type="match status" value="1"/>
</dbReference>
<dbReference type="OrthoDB" id="204980at2759"/>
<dbReference type="VEuPathDB" id="FungiDB:HCDG_05999"/>
<evidence type="ECO:0000256" key="14">
    <source>
        <dbReference type="PIRSR" id="PIRSR001024-2"/>
    </source>
</evidence>
<dbReference type="InterPro" id="IPR017853">
    <property type="entry name" value="GH"/>
</dbReference>
<dbReference type="SUPFAM" id="SSF51011">
    <property type="entry name" value="Glycosyl hydrolase domain"/>
    <property type="match status" value="1"/>
</dbReference>
<dbReference type="OMA" id="AHNWLFT"/>
<evidence type="ECO:0000313" key="20">
    <source>
        <dbReference type="Proteomes" id="UP000002624"/>
    </source>
</evidence>
<evidence type="ECO:0000256" key="12">
    <source>
        <dbReference type="ARBA" id="ARBA00023295"/>
    </source>
</evidence>
<dbReference type="InterPro" id="IPR015340">
    <property type="entry name" value="A_amylase_C_dom"/>
</dbReference>
<evidence type="ECO:0000256" key="13">
    <source>
        <dbReference type="PIRSR" id="PIRSR001024-1"/>
    </source>
</evidence>